<dbReference type="Proteomes" id="UP000322267">
    <property type="component" value="Unassembled WGS sequence"/>
</dbReference>
<organism evidence="2 3">
    <name type="scientific">Rossellomorea vietnamensis</name>
    <dbReference type="NCBI Taxonomy" id="218284"/>
    <lineage>
        <taxon>Bacteria</taxon>
        <taxon>Bacillati</taxon>
        <taxon>Bacillota</taxon>
        <taxon>Bacilli</taxon>
        <taxon>Bacillales</taxon>
        <taxon>Bacillaceae</taxon>
        <taxon>Rossellomorea</taxon>
    </lineage>
</organism>
<accession>A0A5D4NVE0</accession>
<dbReference type="AlphaFoldDB" id="A0A5D4NVE0"/>
<dbReference type="Proteomes" id="UP000323317">
    <property type="component" value="Unassembled WGS sequence"/>
</dbReference>
<evidence type="ECO:0000313" key="3">
    <source>
        <dbReference type="Proteomes" id="UP000322267"/>
    </source>
</evidence>
<gene>
    <name evidence="2" type="ORF">FZC78_07205</name>
    <name evidence="1" type="ORF">FZC79_00355</name>
</gene>
<dbReference type="Pfam" id="PF07070">
    <property type="entry name" value="Spo0M"/>
    <property type="match status" value="1"/>
</dbReference>
<evidence type="ECO:0000313" key="2">
    <source>
        <dbReference type="EMBL" id="TYS17641.1"/>
    </source>
</evidence>
<dbReference type="PANTHER" id="PTHR40053">
    <property type="entry name" value="SPORULATION-CONTROL PROTEIN SPO0M"/>
    <property type="match status" value="1"/>
</dbReference>
<dbReference type="InterPro" id="IPR009776">
    <property type="entry name" value="Spore_0_M"/>
</dbReference>
<dbReference type="OrthoDB" id="2988706at2"/>
<reference evidence="3 4" key="1">
    <citation type="submission" date="2019-08" db="EMBL/GenBank/DDBJ databases">
        <title>Bacillus genomes from the desert of Cuatro Cienegas, Coahuila.</title>
        <authorList>
            <person name="Olmedo-Alvarez G."/>
        </authorList>
    </citation>
    <scope>NUCLEOTIDE SEQUENCE [LARGE SCALE GENOMIC DNA]</scope>
    <source>
        <strain evidence="2 3">CH34_1T</strain>
        <strain evidence="1 4">CH40_1T</strain>
    </source>
</reference>
<protein>
    <submittedName>
        <fullName evidence="2">Sporulation protein</fullName>
    </submittedName>
</protein>
<evidence type="ECO:0000313" key="4">
    <source>
        <dbReference type="Proteomes" id="UP000323317"/>
    </source>
</evidence>
<dbReference type="EMBL" id="VTEH01000001">
    <property type="protein sequence ID" value="TYR77310.1"/>
    <property type="molecule type" value="Genomic_DNA"/>
</dbReference>
<dbReference type="PANTHER" id="PTHR40053:SF1">
    <property type="entry name" value="SPORULATION-CONTROL PROTEIN SPO0M"/>
    <property type="match status" value="1"/>
</dbReference>
<proteinExistence type="predicted"/>
<sequence>MEVKGLLLRKYMSLMGVGAAKIDLQLPKENYCSGETVKGVFQIEGGTVDQRINRIDCELIRIDKVAKTESLIDSTTILTSTVINAEEESERNFTFKIPENLPHSTNTIVYQFRTRLSFNKGMESKDQDIITVSQMSG</sequence>
<dbReference type="EMBL" id="VTEI01000003">
    <property type="protein sequence ID" value="TYS17641.1"/>
    <property type="molecule type" value="Genomic_DNA"/>
</dbReference>
<name>A0A5D4NVE0_9BACI</name>
<comment type="caution">
    <text evidence="2">The sequence shown here is derived from an EMBL/GenBank/DDBJ whole genome shotgun (WGS) entry which is preliminary data.</text>
</comment>
<dbReference type="InterPro" id="IPR014752">
    <property type="entry name" value="Arrestin-like_C"/>
</dbReference>
<evidence type="ECO:0000313" key="1">
    <source>
        <dbReference type="EMBL" id="TYR77310.1"/>
    </source>
</evidence>
<dbReference type="Gene3D" id="2.60.40.640">
    <property type="match status" value="1"/>
</dbReference>